<keyword evidence="2" id="KW-1133">Transmembrane helix</keyword>
<feature type="transmembrane region" description="Helical" evidence="2">
    <location>
        <begin position="67"/>
        <end position="85"/>
    </location>
</feature>
<proteinExistence type="predicted"/>
<comment type="caution">
    <text evidence="3">The sequence shown here is derived from an EMBL/GenBank/DDBJ whole genome shotgun (WGS) entry which is preliminary data.</text>
</comment>
<feature type="transmembrane region" description="Helical" evidence="2">
    <location>
        <begin position="43"/>
        <end position="61"/>
    </location>
</feature>
<evidence type="ECO:0000256" key="2">
    <source>
        <dbReference type="SAM" id="Phobius"/>
    </source>
</evidence>
<reference evidence="3" key="1">
    <citation type="submission" date="2022-08" db="EMBL/GenBank/DDBJ databases">
        <title>Genomic Encyclopedia of Type Strains, Phase V (KMG-V): Genome sequencing to study the core and pangenomes of soil and plant-associated prokaryotes.</title>
        <authorList>
            <person name="Whitman W."/>
        </authorList>
    </citation>
    <scope>NUCLEOTIDE SEQUENCE</scope>
    <source>
        <strain evidence="3">SP3012</strain>
    </source>
</reference>
<organism evidence="3 4">
    <name type="scientific">Salinibacter ruber</name>
    <dbReference type="NCBI Taxonomy" id="146919"/>
    <lineage>
        <taxon>Bacteria</taxon>
        <taxon>Pseudomonadati</taxon>
        <taxon>Rhodothermota</taxon>
        <taxon>Rhodothermia</taxon>
        <taxon>Rhodothermales</taxon>
        <taxon>Salinibacteraceae</taxon>
        <taxon>Salinibacter</taxon>
    </lineage>
</organism>
<accession>A0A9X3A0H0</accession>
<dbReference type="AlphaFoldDB" id="A0A9X3A0H0"/>
<keyword evidence="2" id="KW-0812">Transmembrane</keyword>
<evidence type="ECO:0000313" key="4">
    <source>
        <dbReference type="Proteomes" id="UP001155040"/>
    </source>
</evidence>
<sequence>MDSQSEPENPSEGPAPEENVSGDLPSAEDAFRRFDTTGYYRSLPLYGGIGYFVTLLLDYTGKGIPGWGELVFDFVLLGLFVLAFVDLSQRSVLVGEDEIRIVRLLWKDRAVPSGEVRRVHVPTTQEGLWLYTDPDGDVALKIGAGHENADELKELVIRQIPSSAEVTGLG</sequence>
<evidence type="ECO:0000256" key="1">
    <source>
        <dbReference type="SAM" id="MobiDB-lite"/>
    </source>
</evidence>
<name>A0A9X3A0H0_9BACT</name>
<dbReference type="EMBL" id="JANUBF010000047">
    <property type="protein sequence ID" value="MCS4038231.1"/>
    <property type="molecule type" value="Genomic_DNA"/>
</dbReference>
<dbReference type="RefSeq" id="WP_146031976.1">
    <property type="nucleotide sequence ID" value="NZ_CALTSQ010000046.1"/>
</dbReference>
<feature type="region of interest" description="Disordered" evidence="1">
    <location>
        <begin position="1"/>
        <end position="25"/>
    </location>
</feature>
<protein>
    <submittedName>
        <fullName evidence="3">Uncharacterized protein</fullName>
    </submittedName>
</protein>
<keyword evidence="2" id="KW-0472">Membrane</keyword>
<evidence type="ECO:0000313" key="3">
    <source>
        <dbReference type="EMBL" id="MCS4038231.1"/>
    </source>
</evidence>
<dbReference type="Proteomes" id="UP001155040">
    <property type="component" value="Unassembled WGS sequence"/>
</dbReference>
<gene>
    <name evidence="3" type="ORF">GGQ01_003322</name>
</gene>